<name>A0A2T0RAD6_9ACTN</name>
<gene>
    <name evidence="2" type="ORF">CLV37_101371</name>
</gene>
<evidence type="ECO:0000313" key="3">
    <source>
        <dbReference type="Proteomes" id="UP000238083"/>
    </source>
</evidence>
<proteinExistence type="predicted"/>
<organism evidence="2 3">
    <name type="scientific">Kineococcus rhizosphaerae</name>
    <dbReference type="NCBI Taxonomy" id="559628"/>
    <lineage>
        <taxon>Bacteria</taxon>
        <taxon>Bacillati</taxon>
        <taxon>Actinomycetota</taxon>
        <taxon>Actinomycetes</taxon>
        <taxon>Kineosporiales</taxon>
        <taxon>Kineosporiaceae</taxon>
        <taxon>Kineococcus</taxon>
    </lineage>
</organism>
<keyword evidence="3" id="KW-1185">Reference proteome</keyword>
<dbReference type="InterPro" id="IPR030395">
    <property type="entry name" value="GP_PDE_dom"/>
</dbReference>
<dbReference type="PROSITE" id="PS51704">
    <property type="entry name" value="GP_PDE"/>
    <property type="match status" value="1"/>
</dbReference>
<dbReference type="OrthoDB" id="5241788at2"/>
<dbReference type="Pfam" id="PF03009">
    <property type="entry name" value="GDPD"/>
    <property type="match status" value="1"/>
</dbReference>
<protein>
    <submittedName>
        <fullName evidence="2">Glycerophosphoryl diester phosphodiesterase</fullName>
    </submittedName>
</protein>
<feature type="domain" description="GP-PDE" evidence="1">
    <location>
        <begin position="17"/>
        <end position="258"/>
    </location>
</feature>
<dbReference type="Proteomes" id="UP000238083">
    <property type="component" value="Unassembled WGS sequence"/>
</dbReference>
<reference evidence="2 3" key="1">
    <citation type="submission" date="2018-03" db="EMBL/GenBank/DDBJ databases">
        <title>Genomic Encyclopedia of Archaeal and Bacterial Type Strains, Phase II (KMG-II): from individual species to whole genera.</title>
        <authorList>
            <person name="Goeker M."/>
        </authorList>
    </citation>
    <scope>NUCLEOTIDE SEQUENCE [LARGE SCALE GENOMIC DNA]</scope>
    <source>
        <strain evidence="2 3">DSM 19711</strain>
    </source>
</reference>
<dbReference type="GO" id="GO:0006629">
    <property type="term" value="P:lipid metabolic process"/>
    <property type="evidence" value="ECO:0007669"/>
    <property type="project" value="InterPro"/>
</dbReference>
<dbReference type="InterPro" id="IPR017946">
    <property type="entry name" value="PLC-like_Pdiesterase_TIM-brl"/>
</dbReference>
<dbReference type="PANTHER" id="PTHR43805:SF1">
    <property type="entry name" value="GP-PDE DOMAIN-CONTAINING PROTEIN"/>
    <property type="match status" value="1"/>
</dbReference>
<dbReference type="SUPFAM" id="SSF51695">
    <property type="entry name" value="PLC-like phosphodiesterases"/>
    <property type="match status" value="1"/>
</dbReference>
<dbReference type="PANTHER" id="PTHR43805">
    <property type="entry name" value="GLYCEROPHOSPHORYL DIESTER PHOSPHODIESTERASE"/>
    <property type="match status" value="1"/>
</dbReference>
<dbReference type="Gene3D" id="3.20.20.190">
    <property type="entry name" value="Phosphatidylinositol (PI) phosphodiesterase"/>
    <property type="match status" value="1"/>
</dbReference>
<evidence type="ECO:0000313" key="2">
    <source>
        <dbReference type="EMBL" id="PRY18127.1"/>
    </source>
</evidence>
<evidence type="ECO:0000259" key="1">
    <source>
        <dbReference type="PROSITE" id="PS51704"/>
    </source>
</evidence>
<comment type="caution">
    <text evidence="2">The sequence shown here is derived from an EMBL/GenBank/DDBJ whole genome shotgun (WGS) entry which is preliminary data.</text>
</comment>
<dbReference type="EMBL" id="PVZF01000001">
    <property type="protein sequence ID" value="PRY18127.1"/>
    <property type="molecule type" value="Genomic_DNA"/>
</dbReference>
<dbReference type="AlphaFoldDB" id="A0A2T0RAD6"/>
<sequence>MVTRPPARHAFCAWDGPIAMAHRGFSATDKLRGLENTLPAFAAATDLGYAYLETDVRTTSDGHLVAFHDEHLDRVTDGRGALSDLPWARVRRLLVAGREPVPALEDVLGSFPRARFNLDVKTAAAVAHLDGVLRRTNAHGRVLVTAFAQRRRRAALSAVGGREATSASSPGTALALAGTRLHAPLLVRAALRGVDAVQVPVRHGGVEVVSARFVDAVHRAGAQVHVWTVDDAAQIAALLDLGVDGIITDRADVLKAVLTSRGEWIG</sequence>
<dbReference type="GO" id="GO:0008081">
    <property type="term" value="F:phosphoric diester hydrolase activity"/>
    <property type="evidence" value="ECO:0007669"/>
    <property type="project" value="InterPro"/>
</dbReference>
<accession>A0A2T0RAD6</accession>